<feature type="chain" id="PRO_5047188693" evidence="1">
    <location>
        <begin position="21"/>
        <end position="113"/>
    </location>
</feature>
<feature type="signal peptide" evidence="1">
    <location>
        <begin position="1"/>
        <end position="20"/>
    </location>
</feature>
<gene>
    <name evidence="2" type="ORF">ACH4F9_11285</name>
</gene>
<sequence>MRTSRVGKTLATLTAATAMAFGGTLMTATGAAAVGGSACEVNIKNTQMIAGSFGAQTRSGPGTSYSKKAHLASFEGFYARCYAKNSAGNRWYYGDPNSSSSRSWVFAGNVQAI</sequence>
<reference evidence="2 3" key="1">
    <citation type="submission" date="2024-10" db="EMBL/GenBank/DDBJ databases">
        <title>The Natural Products Discovery Center: Release of the First 8490 Sequenced Strains for Exploring Actinobacteria Biosynthetic Diversity.</title>
        <authorList>
            <person name="Kalkreuter E."/>
            <person name="Kautsar S.A."/>
            <person name="Yang D."/>
            <person name="Bader C.D."/>
            <person name="Teijaro C.N."/>
            <person name="Fluegel L."/>
            <person name="Davis C.M."/>
            <person name="Simpson J.R."/>
            <person name="Lauterbach L."/>
            <person name="Steele A.D."/>
            <person name="Gui C."/>
            <person name="Meng S."/>
            <person name="Li G."/>
            <person name="Viehrig K."/>
            <person name="Ye F."/>
            <person name="Su P."/>
            <person name="Kiefer A.F."/>
            <person name="Nichols A."/>
            <person name="Cepeda A.J."/>
            <person name="Yan W."/>
            <person name="Fan B."/>
            <person name="Jiang Y."/>
            <person name="Adhikari A."/>
            <person name="Zheng C.-J."/>
            <person name="Schuster L."/>
            <person name="Cowan T.M."/>
            <person name="Smanski M.J."/>
            <person name="Chevrette M.G."/>
            <person name="De Carvalho L.P.S."/>
            <person name="Shen B."/>
        </authorList>
    </citation>
    <scope>NUCLEOTIDE SEQUENCE [LARGE SCALE GENOMIC DNA]</scope>
    <source>
        <strain evidence="2 3">NPDC017990</strain>
    </source>
</reference>
<proteinExistence type="predicted"/>
<organism evidence="2 3">
    <name type="scientific">Streptomyces longisporoflavus</name>
    <dbReference type="NCBI Taxonomy" id="28044"/>
    <lineage>
        <taxon>Bacteria</taxon>
        <taxon>Bacillati</taxon>
        <taxon>Actinomycetota</taxon>
        <taxon>Actinomycetes</taxon>
        <taxon>Kitasatosporales</taxon>
        <taxon>Streptomycetaceae</taxon>
        <taxon>Streptomyces</taxon>
    </lineage>
</organism>
<evidence type="ECO:0000256" key="1">
    <source>
        <dbReference type="SAM" id="SignalP"/>
    </source>
</evidence>
<keyword evidence="1" id="KW-0732">Signal</keyword>
<evidence type="ECO:0000313" key="2">
    <source>
        <dbReference type="EMBL" id="MFH8545567.1"/>
    </source>
</evidence>
<dbReference type="EMBL" id="JBIRGQ010000002">
    <property type="protein sequence ID" value="MFH8545567.1"/>
    <property type="molecule type" value="Genomic_DNA"/>
</dbReference>
<protein>
    <submittedName>
        <fullName evidence="2">Uncharacterized protein</fullName>
    </submittedName>
</protein>
<comment type="caution">
    <text evidence="2">The sequence shown here is derived from an EMBL/GenBank/DDBJ whole genome shotgun (WGS) entry which is preliminary data.</text>
</comment>
<keyword evidence="3" id="KW-1185">Reference proteome</keyword>
<dbReference type="RefSeq" id="WP_397710695.1">
    <property type="nucleotide sequence ID" value="NZ_JBIRGN010000002.1"/>
</dbReference>
<evidence type="ECO:0000313" key="3">
    <source>
        <dbReference type="Proteomes" id="UP001610818"/>
    </source>
</evidence>
<accession>A0ABW7QLD0</accession>
<name>A0ABW7QLD0_9ACTN</name>
<dbReference type="Proteomes" id="UP001610818">
    <property type="component" value="Unassembled WGS sequence"/>
</dbReference>